<dbReference type="RefSeq" id="WP_310537071.1">
    <property type="nucleotide sequence ID" value="NZ_BAAAOC010000023.1"/>
</dbReference>
<name>A0ABU1FSR8_9MICC</name>
<evidence type="ECO:0008006" key="3">
    <source>
        <dbReference type="Google" id="ProtNLM"/>
    </source>
</evidence>
<gene>
    <name evidence="1" type="ORF">RH857_06020</name>
</gene>
<protein>
    <recommendedName>
        <fullName evidence="3">Glycosyltransferase</fullName>
    </recommendedName>
</protein>
<accession>A0ABU1FSR8</accession>
<dbReference type="Gene3D" id="3.40.50.2000">
    <property type="entry name" value="Glycogen Phosphorylase B"/>
    <property type="match status" value="2"/>
</dbReference>
<proteinExistence type="predicted"/>
<organism evidence="1 2">
    <name type="scientific">Nesterenkonia flava</name>
    <dbReference type="NCBI Taxonomy" id="469799"/>
    <lineage>
        <taxon>Bacteria</taxon>
        <taxon>Bacillati</taxon>
        <taxon>Actinomycetota</taxon>
        <taxon>Actinomycetes</taxon>
        <taxon>Micrococcales</taxon>
        <taxon>Micrococcaceae</taxon>
        <taxon>Nesterenkonia</taxon>
    </lineage>
</organism>
<keyword evidence="2" id="KW-1185">Reference proteome</keyword>
<dbReference type="EMBL" id="JAVKGT010000012">
    <property type="protein sequence ID" value="MDR5711689.1"/>
    <property type="molecule type" value="Genomic_DNA"/>
</dbReference>
<sequence length="342" mass="38138">MQHVLPAQDHQSELRVLEGHRPPRPNVSYIDQIVGEAEDGILFSYFSGPLRRFDVDVVHIHQPHALFGGRPGSGDLPQSDLVLSALAFRLVRKLKKHGIALVQTVHGPEARTTARWRRILDRATSTFITLDKNTPTPDPRRTVCIPHAHYRDRFLGYPRAEMVQGRVLCLAPDRLERAAQGPLRVFPLVQTPGLTLRLAGEGDPGLRSDVERGSDHGQRTVTMRMERLSDAAMLQELTAAELVVLPAIETLGDENLLFLALSMDRPVMVPSSPALQDLAQEVGPRWVHLHDGPVTAELIDHTMEQLRSLPPAREPMLEDRSIDATARRYAEAFRSAAVSRAR</sequence>
<comment type="caution">
    <text evidence="1">The sequence shown here is derived from an EMBL/GenBank/DDBJ whole genome shotgun (WGS) entry which is preliminary data.</text>
</comment>
<reference evidence="2" key="1">
    <citation type="submission" date="2023-07" db="EMBL/GenBank/DDBJ databases">
        <title>Description of three actinobacteria isolated from air of manufacturing shop in a pharmaceutical factory.</title>
        <authorList>
            <person name="Zhang D.-F."/>
        </authorList>
    </citation>
    <scope>NUCLEOTIDE SEQUENCE [LARGE SCALE GENOMIC DNA]</scope>
    <source>
        <strain evidence="2">CCTCC AB 207010</strain>
    </source>
</reference>
<dbReference type="Proteomes" id="UP001260872">
    <property type="component" value="Unassembled WGS sequence"/>
</dbReference>
<evidence type="ECO:0000313" key="2">
    <source>
        <dbReference type="Proteomes" id="UP001260872"/>
    </source>
</evidence>
<evidence type="ECO:0000313" key="1">
    <source>
        <dbReference type="EMBL" id="MDR5711689.1"/>
    </source>
</evidence>
<dbReference type="SUPFAM" id="SSF53756">
    <property type="entry name" value="UDP-Glycosyltransferase/glycogen phosphorylase"/>
    <property type="match status" value="1"/>
</dbReference>